<evidence type="ECO:0000313" key="1">
    <source>
        <dbReference type="EMBL" id="SGZ26052.1"/>
    </source>
</evidence>
<reference evidence="1 2" key="1">
    <citation type="submission" date="2016-11" db="EMBL/GenBank/DDBJ databases">
        <authorList>
            <person name="Jaros S."/>
            <person name="Januszkiewicz K."/>
            <person name="Wedrychowicz H."/>
        </authorList>
    </citation>
    <scope>NUCLEOTIDE SEQUENCE [LARGE SCALE GENOMIC DNA]</scope>
</reference>
<protein>
    <submittedName>
        <fullName evidence="1">BQ5605_C024g09824 protein</fullName>
    </submittedName>
</protein>
<keyword evidence="2" id="KW-1185">Reference proteome</keyword>
<organism evidence="1 2">
    <name type="scientific">Microbotryum silenes-dioicae</name>
    <dbReference type="NCBI Taxonomy" id="796604"/>
    <lineage>
        <taxon>Eukaryota</taxon>
        <taxon>Fungi</taxon>
        <taxon>Dikarya</taxon>
        <taxon>Basidiomycota</taxon>
        <taxon>Pucciniomycotina</taxon>
        <taxon>Microbotryomycetes</taxon>
        <taxon>Microbotryales</taxon>
        <taxon>Microbotryaceae</taxon>
        <taxon>Microbotryum</taxon>
    </lineage>
</organism>
<evidence type="ECO:0000313" key="2">
    <source>
        <dbReference type="Proteomes" id="UP000249464"/>
    </source>
</evidence>
<accession>A0A2X0MPH3</accession>
<sequence>MGNGRVRKREWRAAVRLACAIGFQRLHLLRWRVHQRFELDKVVAPPSLPSALRAFERDFLSRAGFVPGARDWEV</sequence>
<dbReference type="AlphaFoldDB" id="A0A2X0MPH3"/>
<dbReference type="EMBL" id="FQNC01000086">
    <property type="protein sequence ID" value="SGZ26052.1"/>
    <property type="molecule type" value="Genomic_DNA"/>
</dbReference>
<proteinExistence type="predicted"/>
<gene>
    <name evidence="1" type="primary">BQ5605_C024g09824</name>
    <name evidence="1" type="ORF">BQ5605_C024G09824</name>
</gene>
<dbReference type="Proteomes" id="UP000249464">
    <property type="component" value="Unassembled WGS sequence"/>
</dbReference>
<name>A0A2X0MPH3_9BASI</name>